<dbReference type="EMBL" id="JACLYZ010000031">
    <property type="protein sequence ID" value="MBM6735949.1"/>
    <property type="molecule type" value="Genomic_DNA"/>
</dbReference>
<comment type="caution">
    <text evidence="2">The sequence shown here is derived from an EMBL/GenBank/DDBJ whole genome shotgun (WGS) entry which is preliminary data.</text>
</comment>
<name>A0ABS2E2W3_9BACT</name>
<organism evidence="2 3">
    <name type="scientific">Mediterranea massiliensis</name>
    <dbReference type="NCBI Taxonomy" id="1841865"/>
    <lineage>
        <taxon>Bacteria</taxon>
        <taxon>Pseudomonadati</taxon>
        <taxon>Bacteroidota</taxon>
        <taxon>Bacteroidia</taxon>
        <taxon>Bacteroidales</taxon>
        <taxon>Bacteroidaceae</taxon>
        <taxon>Mediterranea</taxon>
    </lineage>
</organism>
<evidence type="ECO:0000256" key="1">
    <source>
        <dbReference type="SAM" id="MobiDB-lite"/>
    </source>
</evidence>
<dbReference type="RefSeq" id="WP_205096152.1">
    <property type="nucleotide sequence ID" value="NZ_JACLYZ010000031.1"/>
</dbReference>
<feature type="region of interest" description="Disordered" evidence="1">
    <location>
        <begin position="171"/>
        <end position="216"/>
    </location>
</feature>
<dbReference type="Proteomes" id="UP000766986">
    <property type="component" value="Unassembled WGS sequence"/>
</dbReference>
<proteinExistence type="predicted"/>
<accession>A0ABS2E2W3</accession>
<keyword evidence="3" id="KW-1185">Reference proteome</keyword>
<feature type="compositionally biased region" description="Basic residues" evidence="1">
    <location>
        <begin position="207"/>
        <end position="216"/>
    </location>
</feature>
<feature type="compositionally biased region" description="Basic and acidic residues" evidence="1">
    <location>
        <begin position="171"/>
        <end position="198"/>
    </location>
</feature>
<protein>
    <submittedName>
        <fullName evidence="2">Uncharacterized protein</fullName>
    </submittedName>
</protein>
<evidence type="ECO:0000313" key="2">
    <source>
        <dbReference type="EMBL" id="MBM6735949.1"/>
    </source>
</evidence>
<evidence type="ECO:0000313" key="3">
    <source>
        <dbReference type="Proteomes" id="UP000766986"/>
    </source>
</evidence>
<reference evidence="2 3" key="1">
    <citation type="journal article" date="2021" name="Sci. Rep.">
        <title>The distribution of antibiotic resistance genes in chicken gut microbiota commensals.</title>
        <authorList>
            <person name="Juricova H."/>
            <person name="Matiasovicova J."/>
            <person name="Kubasova T."/>
            <person name="Cejkova D."/>
            <person name="Rychlik I."/>
        </authorList>
    </citation>
    <scope>NUCLEOTIDE SEQUENCE [LARGE SCALE GENOMIC DNA]</scope>
    <source>
        <strain evidence="2 3">An772</strain>
    </source>
</reference>
<sequence>MNKKTDNMDMDNAYMRAEQKRQETERHATRLKEFLIYGADIPEDIQKQYGFSEDYRLYKELEEMDGRQYSEKRQKGEVPDAGKVGGRLTRAVEKAYESICGSPSRVYIEGLYKELLLLGGMTVRKDYDDPVHYNPGFFDKYGIDRKAPRETILRQVEQAYRELDSRFSRMTGRRSDADELFGKPKEKQAVQPRKENPDRPAPGIRPCRPKGRRMGF</sequence>
<gene>
    <name evidence="2" type="ORF">H7U35_12090</name>
</gene>